<keyword evidence="3" id="KW-1185">Reference proteome</keyword>
<dbReference type="AlphaFoldDB" id="A0A2B7WE81"/>
<sequence length="74" mass="7579">MPSGRDILTPPAPYMPQDLDPQTLDSMCAPAGAATAAQVENDNATRGLEKGFEGLGIDSSDEEGEEGGGRSMPG</sequence>
<accession>A0A2B7WE81</accession>
<proteinExistence type="predicted"/>
<dbReference type="EMBL" id="PDNA01000632">
    <property type="protein sequence ID" value="PGG94902.1"/>
    <property type="molecule type" value="Genomic_DNA"/>
</dbReference>
<dbReference type="Proteomes" id="UP000224634">
    <property type="component" value="Unassembled WGS sequence"/>
</dbReference>
<comment type="caution">
    <text evidence="2">The sequence shown here is derived from an EMBL/GenBank/DDBJ whole genome shotgun (WGS) entry which is preliminary data.</text>
</comment>
<name>A0A2B7WE81_POLH7</name>
<evidence type="ECO:0000256" key="1">
    <source>
        <dbReference type="SAM" id="MobiDB-lite"/>
    </source>
</evidence>
<evidence type="ECO:0000313" key="2">
    <source>
        <dbReference type="EMBL" id="PGG94902.1"/>
    </source>
</evidence>
<gene>
    <name evidence="2" type="ORF">AJ80_10101</name>
</gene>
<organism evidence="2 3">
    <name type="scientific">Polytolypa hystricis (strain UAMH7299)</name>
    <dbReference type="NCBI Taxonomy" id="1447883"/>
    <lineage>
        <taxon>Eukaryota</taxon>
        <taxon>Fungi</taxon>
        <taxon>Dikarya</taxon>
        <taxon>Ascomycota</taxon>
        <taxon>Pezizomycotina</taxon>
        <taxon>Eurotiomycetes</taxon>
        <taxon>Eurotiomycetidae</taxon>
        <taxon>Onygenales</taxon>
        <taxon>Onygenales incertae sedis</taxon>
        <taxon>Polytolypa</taxon>
    </lineage>
</organism>
<evidence type="ECO:0000313" key="3">
    <source>
        <dbReference type="Proteomes" id="UP000224634"/>
    </source>
</evidence>
<protein>
    <submittedName>
        <fullName evidence="2">Uncharacterized protein</fullName>
    </submittedName>
</protein>
<feature type="non-terminal residue" evidence="2">
    <location>
        <position position="74"/>
    </location>
</feature>
<reference evidence="2 3" key="1">
    <citation type="submission" date="2017-10" db="EMBL/GenBank/DDBJ databases">
        <title>Comparative genomics in systemic dimorphic fungi from Ajellomycetaceae.</title>
        <authorList>
            <person name="Munoz J.F."/>
            <person name="Mcewen J.G."/>
            <person name="Clay O.K."/>
            <person name="Cuomo C.A."/>
        </authorList>
    </citation>
    <scope>NUCLEOTIDE SEQUENCE [LARGE SCALE GENOMIC DNA]</scope>
    <source>
        <strain evidence="2 3">UAMH7299</strain>
    </source>
</reference>
<feature type="region of interest" description="Disordered" evidence="1">
    <location>
        <begin position="33"/>
        <end position="74"/>
    </location>
</feature>